<name>A0ABU1SYX0_9HYPH</name>
<gene>
    <name evidence="2" type="ORF">J2W52_005760</name>
</gene>
<sequence>MSDRQMSDSSYSHVINVGADKVDIADWLFNLPDAEYQRCSPDHIAAGATWTDDGRRMSINVETIGGSLVIQHYVAEIAEPNYCKMVSISDVMAAYGRTKVQVIWELSVKPIDADHCEYTNHVRAFATEEFLAYCEKNNINFADAAKARSEASSNHNKGETPLFAESIARRAREKRSDRP</sequence>
<dbReference type="Proteomes" id="UP001250791">
    <property type="component" value="Unassembled WGS sequence"/>
</dbReference>
<evidence type="ECO:0000256" key="1">
    <source>
        <dbReference type="SAM" id="MobiDB-lite"/>
    </source>
</evidence>
<evidence type="ECO:0000313" key="3">
    <source>
        <dbReference type="Proteomes" id="UP001250791"/>
    </source>
</evidence>
<dbReference type="RefSeq" id="WP_112398676.1">
    <property type="nucleotide sequence ID" value="NZ_JAVDUP010000013.1"/>
</dbReference>
<comment type="caution">
    <text evidence="2">The sequence shown here is derived from an EMBL/GenBank/DDBJ whole genome shotgun (WGS) entry which is preliminary data.</text>
</comment>
<evidence type="ECO:0008006" key="4">
    <source>
        <dbReference type="Google" id="ProtNLM"/>
    </source>
</evidence>
<dbReference type="EMBL" id="JAVDUP010000013">
    <property type="protein sequence ID" value="MDR6904127.1"/>
    <property type="molecule type" value="Genomic_DNA"/>
</dbReference>
<feature type="compositionally biased region" description="Basic and acidic residues" evidence="1">
    <location>
        <begin position="167"/>
        <end position="179"/>
    </location>
</feature>
<protein>
    <recommendedName>
        <fullName evidence="4">Polyketide cyclase / dehydrase and lipid transport</fullName>
    </recommendedName>
</protein>
<evidence type="ECO:0000313" key="2">
    <source>
        <dbReference type="EMBL" id="MDR6904127.1"/>
    </source>
</evidence>
<keyword evidence="3" id="KW-1185">Reference proteome</keyword>
<accession>A0ABU1SYX0</accession>
<organism evidence="2 3">
    <name type="scientific">Rhizobium miluonense</name>
    <dbReference type="NCBI Taxonomy" id="411945"/>
    <lineage>
        <taxon>Bacteria</taxon>
        <taxon>Pseudomonadati</taxon>
        <taxon>Pseudomonadota</taxon>
        <taxon>Alphaproteobacteria</taxon>
        <taxon>Hyphomicrobiales</taxon>
        <taxon>Rhizobiaceae</taxon>
        <taxon>Rhizobium/Agrobacterium group</taxon>
        <taxon>Rhizobium</taxon>
    </lineage>
</organism>
<feature type="region of interest" description="Disordered" evidence="1">
    <location>
        <begin position="147"/>
        <end position="179"/>
    </location>
</feature>
<proteinExistence type="predicted"/>
<reference evidence="2 3" key="1">
    <citation type="submission" date="2023-07" db="EMBL/GenBank/DDBJ databases">
        <title>Sorghum-associated microbial communities from plants grown in Nebraska, USA.</title>
        <authorList>
            <person name="Schachtman D."/>
        </authorList>
    </citation>
    <scope>NUCLEOTIDE SEQUENCE [LARGE SCALE GENOMIC DNA]</scope>
    <source>
        <strain evidence="2 3">3199</strain>
    </source>
</reference>